<evidence type="ECO:0000313" key="2">
    <source>
        <dbReference type="Proteomes" id="UP000054097"/>
    </source>
</evidence>
<reference evidence="2" key="2">
    <citation type="submission" date="2015-01" db="EMBL/GenBank/DDBJ databases">
        <title>Evolutionary Origins and Diversification of the Mycorrhizal Mutualists.</title>
        <authorList>
            <consortium name="DOE Joint Genome Institute"/>
            <consortium name="Mycorrhizal Genomics Consortium"/>
            <person name="Kohler A."/>
            <person name="Kuo A."/>
            <person name="Nagy L.G."/>
            <person name="Floudas D."/>
            <person name="Copeland A."/>
            <person name="Barry K.W."/>
            <person name="Cichocki N."/>
            <person name="Veneault-Fourrey C."/>
            <person name="LaButti K."/>
            <person name="Lindquist E.A."/>
            <person name="Lipzen A."/>
            <person name="Lundell T."/>
            <person name="Morin E."/>
            <person name="Murat C."/>
            <person name="Riley R."/>
            <person name="Ohm R."/>
            <person name="Sun H."/>
            <person name="Tunlid A."/>
            <person name="Henrissat B."/>
            <person name="Grigoriev I.V."/>
            <person name="Hibbett D.S."/>
            <person name="Martin F."/>
        </authorList>
    </citation>
    <scope>NUCLEOTIDE SEQUENCE [LARGE SCALE GENOMIC DNA]</scope>
    <source>
        <strain evidence="2">MAFF 305830</strain>
    </source>
</reference>
<dbReference type="HOGENOM" id="CLU_036419_0_0_1"/>
<dbReference type="STRING" id="933852.A0A0C3AXV4"/>
<dbReference type="Proteomes" id="UP000054097">
    <property type="component" value="Unassembled WGS sequence"/>
</dbReference>
<organism evidence="1 2">
    <name type="scientific">Serendipita vermifera MAFF 305830</name>
    <dbReference type="NCBI Taxonomy" id="933852"/>
    <lineage>
        <taxon>Eukaryota</taxon>
        <taxon>Fungi</taxon>
        <taxon>Dikarya</taxon>
        <taxon>Basidiomycota</taxon>
        <taxon>Agaricomycotina</taxon>
        <taxon>Agaricomycetes</taxon>
        <taxon>Sebacinales</taxon>
        <taxon>Serendipitaceae</taxon>
        <taxon>Serendipita</taxon>
    </lineage>
</organism>
<gene>
    <name evidence="1" type="ORF">M408DRAFT_68065</name>
</gene>
<name>A0A0C3AXV4_SERVB</name>
<dbReference type="OrthoDB" id="3041043at2759"/>
<proteinExistence type="predicted"/>
<dbReference type="EMBL" id="KN824289">
    <property type="protein sequence ID" value="KIM29370.1"/>
    <property type="molecule type" value="Genomic_DNA"/>
</dbReference>
<sequence>MLVLTHSTLVDSIYRHLSVADILSLNLVCSAVYAAVRKWLPAAYNVENHFRRFFDDPLSFRVMQARTGTIVSGSNALQFFERTYYPGSDLDLYVPCRETYAVAKWLQENNYVFTPDEEQLGALENTTTTAFFEEVAQRRVSIHDIRNADFDMGYCWSSVEVVFNFIHTSNPSLKVQMIVTEPQSAPVACILHFHSSTHELRSHCMFASY</sequence>
<dbReference type="AlphaFoldDB" id="A0A0C3AXV4"/>
<reference evidence="1 2" key="1">
    <citation type="submission" date="2014-04" db="EMBL/GenBank/DDBJ databases">
        <authorList>
            <consortium name="DOE Joint Genome Institute"/>
            <person name="Kuo A."/>
            <person name="Zuccaro A."/>
            <person name="Kohler A."/>
            <person name="Nagy L.G."/>
            <person name="Floudas D."/>
            <person name="Copeland A."/>
            <person name="Barry K.W."/>
            <person name="Cichocki N."/>
            <person name="Veneault-Fourrey C."/>
            <person name="LaButti K."/>
            <person name="Lindquist E.A."/>
            <person name="Lipzen A."/>
            <person name="Lundell T."/>
            <person name="Morin E."/>
            <person name="Murat C."/>
            <person name="Sun H."/>
            <person name="Tunlid A."/>
            <person name="Henrissat B."/>
            <person name="Grigoriev I.V."/>
            <person name="Hibbett D.S."/>
            <person name="Martin F."/>
            <person name="Nordberg H.P."/>
            <person name="Cantor M.N."/>
            <person name="Hua S.X."/>
        </authorList>
    </citation>
    <scope>NUCLEOTIDE SEQUENCE [LARGE SCALE GENOMIC DNA]</scope>
    <source>
        <strain evidence="1 2">MAFF 305830</strain>
    </source>
</reference>
<protein>
    <submittedName>
        <fullName evidence="1">Uncharacterized protein</fullName>
    </submittedName>
</protein>
<accession>A0A0C3AXV4</accession>
<keyword evidence="2" id="KW-1185">Reference proteome</keyword>
<evidence type="ECO:0000313" key="1">
    <source>
        <dbReference type="EMBL" id="KIM29370.1"/>
    </source>
</evidence>